<evidence type="ECO:0000256" key="4">
    <source>
        <dbReference type="ARBA" id="ARBA00022840"/>
    </source>
</evidence>
<evidence type="ECO:0000313" key="12">
    <source>
        <dbReference type="EMBL" id="RUS58103.1"/>
    </source>
</evidence>
<evidence type="ECO:0000256" key="9">
    <source>
        <dbReference type="RuleBase" id="RU363038"/>
    </source>
</evidence>
<dbReference type="Pfam" id="PF05746">
    <property type="entry name" value="DALR_1"/>
    <property type="match status" value="1"/>
</dbReference>
<dbReference type="RefSeq" id="WP_126989443.1">
    <property type="nucleotide sequence ID" value="NZ_JTFC01000008.1"/>
</dbReference>
<dbReference type="PANTHER" id="PTHR11956">
    <property type="entry name" value="ARGINYL-TRNA SYNTHETASE"/>
    <property type="match status" value="1"/>
</dbReference>
<keyword evidence="2 8" id="KW-0436">Ligase</keyword>
<dbReference type="InterPro" id="IPR009080">
    <property type="entry name" value="tRNAsynth_Ia_anticodon-bd"/>
</dbReference>
<evidence type="ECO:0000256" key="3">
    <source>
        <dbReference type="ARBA" id="ARBA00022741"/>
    </source>
</evidence>
<organism evidence="12 13">
    <name type="scientific">Candidatus Kurthia intestinigallinarum</name>
    <dbReference type="NCBI Taxonomy" id="1562256"/>
    <lineage>
        <taxon>Bacteria</taxon>
        <taxon>Bacillati</taxon>
        <taxon>Bacillota</taxon>
        <taxon>Bacilli</taxon>
        <taxon>Bacillales</taxon>
        <taxon>Caryophanaceae</taxon>
        <taxon>Kurthia</taxon>
    </lineage>
</organism>
<gene>
    <name evidence="8" type="primary">argS</name>
    <name evidence="12" type="ORF">QI30_02865</name>
</gene>
<keyword evidence="6 8" id="KW-0030">Aminoacyl-tRNA synthetase</keyword>
<evidence type="ECO:0000256" key="6">
    <source>
        <dbReference type="ARBA" id="ARBA00023146"/>
    </source>
</evidence>
<protein>
    <recommendedName>
        <fullName evidence="8">Arginine--tRNA ligase</fullName>
        <ecNumber evidence="8">6.1.1.19</ecNumber>
    </recommendedName>
    <alternativeName>
        <fullName evidence="8">Arginyl-tRNA synthetase</fullName>
        <shortName evidence="8">ArgRS</shortName>
    </alternativeName>
</protein>
<feature type="short sequence motif" description="'HIGH' region" evidence="8">
    <location>
        <begin position="119"/>
        <end position="129"/>
    </location>
</feature>
<evidence type="ECO:0000259" key="11">
    <source>
        <dbReference type="SMART" id="SM01016"/>
    </source>
</evidence>
<dbReference type="SUPFAM" id="SSF52374">
    <property type="entry name" value="Nucleotidylyl transferase"/>
    <property type="match status" value="1"/>
</dbReference>
<dbReference type="Gene3D" id="3.40.50.620">
    <property type="entry name" value="HUPs"/>
    <property type="match status" value="1"/>
</dbReference>
<dbReference type="Gene3D" id="1.10.730.10">
    <property type="entry name" value="Isoleucyl-tRNA Synthetase, Domain 1"/>
    <property type="match status" value="1"/>
</dbReference>
<dbReference type="Pfam" id="PF00750">
    <property type="entry name" value="tRNA-synt_1d"/>
    <property type="match status" value="1"/>
</dbReference>
<evidence type="ECO:0000256" key="7">
    <source>
        <dbReference type="ARBA" id="ARBA00049339"/>
    </source>
</evidence>
<keyword evidence="8" id="KW-0963">Cytoplasm</keyword>
<dbReference type="InterPro" id="IPR005148">
    <property type="entry name" value="Arg-tRNA-synth_N"/>
</dbReference>
<evidence type="ECO:0000313" key="13">
    <source>
        <dbReference type="Proteomes" id="UP000288623"/>
    </source>
</evidence>
<comment type="subcellular location">
    <subcellularLocation>
        <location evidence="8">Cytoplasm</location>
    </subcellularLocation>
</comment>
<dbReference type="InterPro" id="IPR036695">
    <property type="entry name" value="Arg-tRNA-synth_N_sf"/>
</dbReference>
<evidence type="ECO:0000256" key="2">
    <source>
        <dbReference type="ARBA" id="ARBA00022598"/>
    </source>
</evidence>
<evidence type="ECO:0000259" key="10">
    <source>
        <dbReference type="SMART" id="SM00836"/>
    </source>
</evidence>
<dbReference type="InterPro" id="IPR014729">
    <property type="entry name" value="Rossmann-like_a/b/a_fold"/>
</dbReference>
<dbReference type="InterPro" id="IPR008909">
    <property type="entry name" value="DALR_anticod-bd"/>
</dbReference>
<sequence>MKTMIAQLLHDTLDHAIDQATIEQLLEKPKHDELGDIAFPCFILAKQLRQSPVHIAKDLAEKLQDVRIKEVVANGPYVNFFLQPLPIANTIIPAIVSEGAAYATAPKNGKKVVVDYSSPNIAKPFSMGHLRSTVIGQAISNIAEKMGYEAVRINHLGDWGTQFGKLIVAYRLWGNPEAIRQQPIQELLKIYVKFHEEAEKDATLDEQARQAFKALEDGDAQALGLWKEFREASLLEFNEIYELLGVHFNSTNGEAFYNDKMDRVVEELEAKKLLTSSEGAQVVDLGETLPPCLIKKKDGATLYATRDLAAAIYRLENYAPEKLFYVVGGEQTLHFKQWFQVLDKLGYDASKFAHIPFGMMLKDGKKMSTRKGKIVLLANVLNETMEAAKQTILEKNPTLKNSDVVAKQVGIGAVLFNDLKNDRLNDIEFSIEQMLTFEGETGPYVQYTNARIHTLLEKADFKAHTTPLQAIDDTLWPLIKVLETFEATIARAYTQADPSQIAKFSLQLSRTINKFYGQQKVLTQDDTQQDRLTVLYAASIILEQCLNLLGIEAPAHM</sequence>
<dbReference type="InterPro" id="IPR035684">
    <property type="entry name" value="ArgRS_core"/>
</dbReference>
<dbReference type="PANTHER" id="PTHR11956:SF5">
    <property type="entry name" value="ARGININE--TRNA LIGASE, CYTOPLASMIC"/>
    <property type="match status" value="1"/>
</dbReference>
<comment type="subunit">
    <text evidence="8">Monomer.</text>
</comment>
<dbReference type="GO" id="GO:0004814">
    <property type="term" value="F:arginine-tRNA ligase activity"/>
    <property type="evidence" value="ECO:0007669"/>
    <property type="project" value="UniProtKB-UniRule"/>
</dbReference>
<dbReference type="GO" id="GO:0005737">
    <property type="term" value="C:cytoplasm"/>
    <property type="evidence" value="ECO:0007669"/>
    <property type="project" value="UniProtKB-SubCell"/>
</dbReference>
<feature type="domain" description="Arginyl tRNA synthetase N-terminal" evidence="11">
    <location>
        <begin position="3"/>
        <end position="82"/>
    </location>
</feature>
<dbReference type="SMART" id="SM01016">
    <property type="entry name" value="Arg_tRNA_synt_N"/>
    <property type="match status" value="1"/>
</dbReference>
<dbReference type="OrthoDB" id="9805987at2"/>
<evidence type="ECO:0000256" key="8">
    <source>
        <dbReference type="HAMAP-Rule" id="MF_00123"/>
    </source>
</evidence>
<dbReference type="GO" id="GO:0006420">
    <property type="term" value="P:arginyl-tRNA aminoacylation"/>
    <property type="evidence" value="ECO:0007669"/>
    <property type="project" value="UniProtKB-UniRule"/>
</dbReference>
<dbReference type="NCBIfam" id="TIGR00456">
    <property type="entry name" value="argS"/>
    <property type="match status" value="1"/>
</dbReference>
<name>A0A433RXU4_9BACL</name>
<dbReference type="SUPFAM" id="SSF47323">
    <property type="entry name" value="Anticodon-binding domain of a subclass of class I aminoacyl-tRNA synthetases"/>
    <property type="match status" value="1"/>
</dbReference>
<dbReference type="PRINTS" id="PR01038">
    <property type="entry name" value="TRNASYNTHARG"/>
</dbReference>
<dbReference type="EMBL" id="JTFC01000008">
    <property type="protein sequence ID" value="RUS58103.1"/>
    <property type="molecule type" value="Genomic_DNA"/>
</dbReference>
<comment type="similarity">
    <text evidence="1 8 9">Belongs to the class-I aminoacyl-tRNA synthetase family.</text>
</comment>
<evidence type="ECO:0000256" key="1">
    <source>
        <dbReference type="ARBA" id="ARBA00005594"/>
    </source>
</evidence>
<dbReference type="AlphaFoldDB" id="A0A433RXU4"/>
<accession>A0A433RXU4</accession>
<dbReference type="EC" id="6.1.1.19" evidence="8"/>
<comment type="caution">
    <text evidence="12">The sequence shown here is derived from an EMBL/GenBank/DDBJ whole genome shotgun (WGS) entry which is preliminary data.</text>
</comment>
<dbReference type="HAMAP" id="MF_00123">
    <property type="entry name" value="Arg_tRNA_synth"/>
    <property type="match status" value="1"/>
</dbReference>
<dbReference type="Gene3D" id="3.30.1360.70">
    <property type="entry name" value="Arginyl tRNA synthetase N-terminal domain"/>
    <property type="match status" value="1"/>
</dbReference>
<dbReference type="SMART" id="SM00836">
    <property type="entry name" value="DALR_1"/>
    <property type="match status" value="1"/>
</dbReference>
<proteinExistence type="inferred from homology"/>
<feature type="domain" description="DALR anticodon binding" evidence="10">
    <location>
        <begin position="445"/>
        <end position="557"/>
    </location>
</feature>
<comment type="catalytic activity">
    <reaction evidence="7 8">
        <text>tRNA(Arg) + L-arginine + ATP = L-arginyl-tRNA(Arg) + AMP + diphosphate</text>
        <dbReference type="Rhea" id="RHEA:20301"/>
        <dbReference type="Rhea" id="RHEA-COMP:9658"/>
        <dbReference type="Rhea" id="RHEA-COMP:9673"/>
        <dbReference type="ChEBI" id="CHEBI:30616"/>
        <dbReference type="ChEBI" id="CHEBI:32682"/>
        <dbReference type="ChEBI" id="CHEBI:33019"/>
        <dbReference type="ChEBI" id="CHEBI:78442"/>
        <dbReference type="ChEBI" id="CHEBI:78513"/>
        <dbReference type="ChEBI" id="CHEBI:456215"/>
        <dbReference type="EC" id="6.1.1.19"/>
    </reaction>
</comment>
<keyword evidence="3 8" id="KW-0547">Nucleotide-binding</keyword>
<evidence type="ECO:0000256" key="5">
    <source>
        <dbReference type="ARBA" id="ARBA00022917"/>
    </source>
</evidence>
<keyword evidence="5 8" id="KW-0648">Protein biosynthesis</keyword>
<reference evidence="12 13" key="1">
    <citation type="submission" date="2014-11" db="EMBL/GenBank/DDBJ databases">
        <title>Genome sequence and analysis of novel Kurthia sp.</title>
        <authorList>
            <person name="Lawson J.N."/>
            <person name="Gonzalez J.E."/>
            <person name="Rinauldi L."/>
            <person name="Xuan Z."/>
            <person name="Firman A."/>
            <person name="Shaddox L."/>
            <person name="Trudeau A."/>
            <person name="Shah S."/>
            <person name="Reiman D."/>
        </authorList>
    </citation>
    <scope>NUCLEOTIDE SEQUENCE [LARGE SCALE GENOMIC DNA]</scope>
    <source>
        <strain evidence="12 13">3B1D</strain>
    </source>
</reference>
<dbReference type="Pfam" id="PF03485">
    <property type="entry name" value="Arg_tRNA_synt_N"/>
    <property type="match status" value="1"/>
</dbReference>
<dbReference type="CDD" id="cd00671">
    <property type="entry name" value="ArgRS_core"/>
    <property type="match status" value="1"/>
</dbReference>
<dbReference type="SUPFAM" id="SSF55190">
    <property type="entry name" value="Arginyl-tRNA synthetase (ArgRS), N-terminal 'additional' domain"/>
    <property type="match status" value="1"/>
</dbReference>
<dbReference type="GO" id="GO:0005524">
    <property type="term" value="F:ATP binding"/>
    <property type="evidence" value="ECO:0007669"/>
    <property type="project" value="UniProtKB-UniRule"/>
</dbReference>
<keyword evidence="4 8" id="KW-0067">ATP-binding</keyword>
<dbReference type="Proteomes" id="UP000288623">
    <property type="component" value="Unassembled WGS sequence"/>
</dbReference>
<dbReference type="FunFam" id="3.40.50.620:FF:000116">
    <property type="entry name" value="Arginine--tRNA ligase"/>
    <property type="match status" value="1"/>
</dbReference>
<dbReference type="InterPro" id="IPR001278">
    <property type="entry name" value="Arg-tRNA-ligase"/>
</dbReference>
<keyword evidence="13" id="KW-1185">Reference proteome</keyword>